<keyword evidence="2" id="KW-1185">Reference proteome</keyword>
<comment type="caution">
    <text evidence="1">The sequence shown here is derived from an EMBL/GenBank/DDBJ whole genome shotgun (WGS) entry which is preliminary data.</text>
</comment>
<evidence type="ECO:0000313" key="2">
    <source>
        <dbReference type="Proteomes" id="UP001371456"/>
    </source>
</evidence>
<gene>
    <name evidence="1" type="ORF">RDI58_008317</name>
</gene>
<evidence type="ECO:0000313" key="1">
    <source>
        <dbReference type="EMBL" id="KAK6794864.1"/>
    </source>
</evidence>
<reference evidence="1 2" key="1">
    <citation type="submission" date="2024-02" db="EMBL/GenBank/DDBJ databases">
        <title>de novo genome assembly of Solanum bulbocastanum strain 11H21.</title>
        <authorList>
            <person name="Hosaka A.J."/>
        </authorList>
    </citation>
    <scope>NUCLEOTIDE SEQUENCE [LARGE SCALE GENOMIC DNA]</scope>
    <source>
        <tissue evidence="1">Young leaves</tissue>
    </source>
</reference>
<name>A0AAN8TX06_SOLBU</name>
<proteinExistence type="predicted"/>
<dbReference type="Proteomes" id="UP001371456">
    <property type="component" value="Unassembled WGS sequence"/>
</dbReference>
<dbReference type="AlphaFoldDB" id="A0AAN8TX06"/>
<sequence>MPKRSYYLTKFIIIKLKFHCNPGFLG</sequence>
<dbReference type="EMBL" id="JBANQN010000003">
    <property type="protein sequence ID" value="KAK6794864.1"/>
    <property type="molecule type" value="Genomic_DNA"/>
</dbReference>
<accession>A0AAN8TX06</accession>
<organism evidence="1 2">
    <name type="scientific">Solanum bulbocastanum</name>
    <name type="common">Wild potato</name>
    <dbReference type="NCBI Taxonomy" id="147425"/>
    <lineage>
        <taxon>Eukaryota</taxon>
        <taxon>Viridiplantae</taxon>
        <taxon>Streptophyta</taxon>
        <taxon>Embryophyta</taxon>
        <taxon>Tracheophyta</taxon>
        <taxon>Spermatophyta</taxon>
        <taxon>Magnoliopsida</taxon>
        <taxon>eudicotyledons</taxon>
        <taxon>Gunneridae</taxon>
        <taxon>Pentapetalae</taxon>
        <taxon>asterids</taxon>
        <taxon>lamiids</taxon>
        <taxon>Solanales</taxon>
        <taxon>Solanaceae</taxon>
        <taxon>Solanoideae</taxon>
        <taxon>Solaneae</taxon>
        <taxon>Solanum</taxon>
    </lineage>
</organism>
<protein>
    <submittedName>
        <fullName evidence="1">Uncharacterized protein</fullName>
    </submittedName>
</protein>